<dbReference type="OrthoDB" id="137965at2"/>
<keyword evidence="1" id="KW-1133">Transmembrane helix</keyword>
<dbReference type="eggNOG" id="COG0318">
    <property type="taxonomic scope" value="Bacteria"/>
</dbReference>
<dbReference type="STRING" id="1121428.DESHY_110379"/>
<dbReference type="SUPFAM" id="SSF52317">
    <property type="entry name" value="Class I glutamine amidotransferase-like"/>
    <property type="match status" value="1"/>
</dbReference>
<gene>
    <name evidence="2" type="ORF">DESHY_110379</name>
</gene>
<evidence type="ECO:0008006" key="4">
    <source>
        <dbReference type="Google" id="ProtNLM"/>
    </source>
</evidence>
<evidence type="ECO:0000313" key="3">
    <source>
        <dbReference type="Proteomes" id="UP000009315"/>
    </source>
</evidence>
<feature type="transmembrane region" description="Helical" evidence="1">
    <location>
        <begin position="366"/>
        <end position="384"/>
    </location>
</feature>
<dbReference type="InterPro" id="IPR029062">
    <property type="entry name" value="Class_I_gatase-like"/>
</dbReference>
<keyword evidence="1" id="KW-0812">Transmembrane</keyword>
<feature type="transmembrane region" description="Helical" evidence="1">
    <location>
        <begin position="393"/>
        <end position="412"/>
    </location>
</feature>
<reference evidence="2 3" key="1">
    <citation type="journal article" date="2013" name="Genome Announc.">
        <title>Genome Sequence of the Sulfate-Reducing Bacterium Desulfotomaculum hydrothermale Lam5(T).</title>
        <authorList>
            <person name="Amin O."/>
            <person name="Fardeau M.L."/>
            <person name="Valette O."/>
            <person name="Hirschler-Rea A."/>
            <person name="Barbe V."/>
            <person name="Medigue C."/>
            <person name="Vacherie B."/>
            <person name="Ollivier B."/>
            <person name="Bertin P.N."/>
            <person name="Dolla A."/>
        </authorList>
    </citation>
    <scope>NUCLEOTIDE SEQUENCE [LARGE SCALE GENOMIC DNA]</scope>
    <source>
        <strain evidence="3">Lam5 / DSM 18033</strain>
    </source>
</reference>
<protein>
    <recommendedName>
        <fullName evidence="4">Transmembrane protein</fullName>
    </recommendedName>
</protein>
<dbReference type="Proteomes" id="UP000009315">
    <property type="component" value="Unassembled WGS sequence"/>
</dbReference>
<dbReference type="AlphaFoldDB" id="K8DXV4"/>
<keyword evidence="3" id="KW-1185">Reference proteome</keyword>
<dbReference type="EMBL" id="CAOS01000003">
    <property type="protein sequence ID" value="CCO07435.1"/>
    <property type="molecule type" value="Genomic_DNA"/>
</dbReference>
<keyword evidence="1" id="KW-0472">Membrane</keyword>
<evidence type="ECO:0000256" key="1">
    <source>
        <dbReference type="SAM" id="Phobius"/>
    </source>
</evidence>
<dbReference type="RefSeq" id="WP_008410303.1">
    <property type="nucleotide sequence ID" value="NZ_CAOS01000003.1"/>
</dbReference>
<proteinExistence type="predicted"/>
<organism evidence="2 3">
    <name type="scientific">Desulforamulus hydrothermalis Lam5 = DSM 18033</name>
    <dbReference type="NCBI Taxonomy" id="1121428"/>
    <lineage>
        <taxon>Bacteria</taxon>
        <taxon>Bacillati</taxon>
        <taxon>Bacillota</taxon>
        <taxon>Clostridia</taxon>
        <taxon>Eubacteriales</taxon>
        <taxon>Peptococcaceae</taxon>
        <taxon>Desulforamulus</taxon>
    </lineage>
</organism>
<evidence type="ECO:0000313" key="2">
    <source>
        <dbReference type="EMBL" id="CCO07435.1"/>
    </source>
</evidence>
<accession>K8DXV4</accession>
<name>K8DXV4_9FIRM</name>
<sequence length="784" mass="85183">MSLVAKRQMSSIMIMGLLLSWTGLLVSLLQPAAAAAGEQAPVRIAVQPGLSGIYKLGLPVGLTVTVANRGKAFNGLLVVEPTDKYPEQTKQYTRYQKTIKVPAGGLLTTTLVVPSELINEEARLVLLVDGKPVAAGLIQGTAVNGGFIALSLGEKPLQGGLSAWLDQTFGGQTAIKYMPPDYLPQDPLELSLADIIIVDDVATARLSDRQVGLLKDWVALGGMLLISGGAGTYPGGPLAEISPVTAAGRQVVAADLGGLRIVKGSMEVITGSLTQGEVLARVNGVIVVAARDYGKGRVVYSGIPLENLTSESAAFWPLVFGQLSGPNSLDAKMQTAREKRMYNNDMLGHAATYLPQFKMPPVPRVAVAWGAYIVVIGPGLYLLLKRYDRRDWLWWLIPAGAVVSTLVVYFMSPAQRVHVPISQTLAVIEIMDGNKAEVNATAAFVTPSGGTLNIESVPGAVLWPSSTYFARQKQPIIQYSEAAPRISFPDVEYWSLRQARATALKKDIGSLSGSLIIENGYLKGKITNRTSLNLRDCRILLGGRAIEIDRLPAGGSVEVNHSLAKGPGGLGPNEFRDLLVPPAVPGRSDIYIRERQMVDMVLGPRLQDYGSEPVFYGWSEDSLGMFKILGQEKAYNYNLVLVTQELPLQFPADKAITLPNDMYFPRVVESSGAFSQTPLGYTLYEGKLILEINLQRPLPKHDLKAVALEFLPRENQNLARQIYDWQENKWQDIPEAGDRIDLAEFKRFVAPTGECRFKLEKIAGFGKPDRAELPVLTVEGVRSR</sequence>
<comment type="caution">
    <text evidence="2">The sequence shown here is derived from an EMBL/GenBank/DDBJ whole genome shotgun (WGS) entry which is preliminary data.</text>
</comment>
<dbReference type="Gene3D" id="3.40.50.880">
    <property type="match status" value="1"/>
</dbReference>